<evidence type="ECO:0000256" key="9">
    <source>
        <dbReference type="PROSITE-ProRule" id="PRU01240"/>
    </source>
</evidence>
<feature type="region of interest" description="Disordered" evidence="11">
    <location>
        <begin position="292"/>
        <end position="323"/>
    </location>
</feature>
<keyword evidence="7 9" id="KW-0720">Serine protease</keyword>
<dbReference type="CDD" id="cd07484">
    <property type="entry name" value="Peptidases_S8_Thermitase_like"/>
    <property type="match status" value="1"/>
</dbReference>
<dbReference type="PROSITE" id="PS00137">
    <property type="entry name" value="SUBTILASE_HIS"/>
    <property type="match status" value="1"/>
</dbReference>
<keyword evidence="8" id="KW-0106">Calcium</keyword>
<dbReference type="InterPro" id="IPR023828">
    <property type="entry name" value="Peptidase_S8_Ser-AS"/>
</dbReference>
<evidence type="ECO:0000256" key="1">
    <source>
        <dbReference type="ARBA" id="ARBA00001913"/>
    </source>
</evidence>
<keyword evidence="5 9" id="KW-0645">Protease</keyword>
<dbReference type="InterPro" id="IPR050131">
    <property type="entry name" value="Peptidase_S8_subtilisin-like"/>
</dbReference>
<evidence type="ECO:0000313" key="14">
    <source>
        <dbReference type="Proteomes" id="UP000278746"/>
    </source>
</evidence>
<dbReference type="InterPro" id="IPR015500">
    <property type="entry name" value="Peptidase_S8_subtilisin-rel"/>
</dbReference>
<keyword evidence="4" id="KW-0964">Secreted</keyword>
<keyword evidence="6 9" id="KW-0378">Hydrolase</keyword>
<evidence type="ECO:0000256" key="11">
    <source>
        <dbReference type="SAM" id="MobiDB-lite"/>
    </source>
</evidence>
<dbReference type="RefSeq" id="WP_122896741.1">
    <property type="nucleotide sequence ID" value="NZ_RHIB01000001.1"/>
</dbReference>
<dbReference type="InterPro" id="IPR034084">
    <property type="entry name" value="Thermitase-like_dom"/>
</dbReference>
<dbReference type="Pfam" id="PF00082">
    <property type="entry name" value="Peptidase_S8"/>
    <property type="match status" value="1"/>
</dbReference>
<dbReference type="InterPro" id="IPR023827">
    <property type="entry name" value="Peptidase_S8_Asp-AS"/>
</dbReference>
<gene>
    <name evidence="13" type="ORF">EBO34_04535</name>
</gene>
<dbReference type="PROSITE" id="PS00138">
    <property type="entry name" value="SUBTILASE_SER"/>
    <property type="match status" value="1"/>
</dbReference>
<feature type="active site" description="Charge relay system" evidence="9">
    <location>
        <position position="357"/>
    </location>
</feature>
<dbReference type="EMBL" id="RHIB01000001">
    <property type="protein sequence ID" value="RNA69220.1"/>
    <property type="molecule type" value="Genomic_DNA"/>
</dbReference>
<sequence>MRRIIGLSAFFSIALLTVLGVWFFSEHQQKDLAQDKQDGLQAHMDQVFADDVSYTVRMFMDKMEDQLIRWAESATQEDNLSNLQEEIHDHPHFHGFAVVHDNGETTKVGKVTENPVERLTKEKKEGVYISEPYVENGTQKLLMGTKDDQAWCIGEMDLSFVSSFVKDLAVITGENGQFFLGASNMAVDFDAQEAEAPYVKTSIPDLDWDVFVHSEPTKELDTPFKQGEVVVRIKDGADAKALAEAHQAALLHEEGNDCLFRDSSRSTDQLVSEFAADPGVIFAEPNYSVEKQTSFHKKRSHPALENKPSLFEPQQQEGKAPNDELYDPYQWNLEQITIEEGWQITSGNAEIPIAIIDSGVDPEHVDLEDKITGGYNAFEDNGNYYDEHGHGTHVAGVAAAITNNVEGIAGVSWENPILAVKALDANAEGNSFSIAEAIRWSVDNGARVINMSLGDSHDSEVMRDAVRYAYEQDVVLIAASGNEAVETPMYPAAYPEVFTVAALDPEGQRAAFSNFGTHVDVSAPGEHIPSTYIGNEYVAMSGTSMASPHVAGLAGLILSINPGLSNEEVYDIMRNSCDDIGNSGFDAYTGHGVINVTRAINMAGGE</sequence>
<dbReference type="Gene3D" id="3.40.50.200">
    <property type="entry name" value="Peptidase S8/S53 domain"/>
    <property type="match status" value="1"/>
</dbReference>
<evidence type="ECO:0000256" key="6">
    <source>
        <dbReference type="ARBA" id="ARBA00022801"/>
    </source>
</evidence>
<evidence type="ECO:0000256" key="3">
    <source>
        <dbReference type="ARBA" id="ARBA00011073"/>
    </source>
</evidence>
<evidence type="ECO:0000256" key="7">
    <source>
        <dbReference type="ARBA" id="ARBA00022825"/>
    </source>
</evidence>
<dbReference type="GO" id="GO:0004252">
    <property type="term" value="F:serine-type endopeptidase activity"/>
    <property type="evidence" value="ECO:0007669"/>
    <property type="project" value="UniProtKB-UniRule"/>
</dbReference>
<name>A0A3M7TUB1_9BACI</name>
<comment type="caution">
    <text evidence="13">The sequence shown here is derived from an EMBL/GenBank/DDBJ whole genome shotgun (WGS) entry which is preliminary data.</text>
</comment>
<dbReference type="InterPro" id="IPR036852">
    <property type="entry name" value="Peptidase_S8/S53_dom_sf"/>
</dbReference>
<feature type="active site" description="Charge relay system" evidence="9">
    <location>
        <position position="390"/>
    </location>
</feature>
<dbReference type="PANTHER" id="PTHR43806:SF11">
    <property type="entry name" value="CEREVISIN-RELATED"/>
    <property type="match status" value="1"/>
</dbReference>
<dbReference type="PROSITE" id="PS51892">
    <property type="entry name" value="SUBTILASE"/>
    <property type="match status" value="1"/>
</dbReference>
<comment type="similarity">
    <text evidence="3 9 10">Belongs to the peptidase S8 family.</text>
</comment>
<dbReference type="GO" id="GO:0005576">
    <property type="term" value="C:extracellular region"/>
    <property type="evidence" value="ECO:0007669"/>
    <property type="project" value="UniProtKB-SubCell"/>
</dbReference>
<dbReference type="PROSITE" id="PS00136">
    <property type="entry name" value="SUBTILASE_ASP"/>
    <property type="match status" value="1"/>
</dbReference>
<dbReference type="Proteomes" id="UP000278746">
    <property type="component" value="Unassembled WGS sequence"/>
</dbReference>
<dbReference type="SUPFAM" id="SSF52743">
    <property type="entry name" value="Subtilisin-like"/>
    <property type="match status" value="1"/>
</dbReference>
<evidence type="ECO:0000256" key="10">
    <source>
        <dbReference type="RuleBase" id="RU003355"/>
    </source>
</evidence>
<comment type="subcellular location">
    <subcellularLocation>
        <location evidence="2">Secreted</location>
    </subcellularLocation>
</comment>
<dbReference type="PANTHER" id="PTHR43806">
    <property type="entry name" value="PEPTIDASE S8"/>
    <property type="match status" value="1"/>
</dbReference>
<evidence type="ECO:0000256" key="8">
    <source>
        <dbReference type="ARBA" id="ARBA00022837"/>
    </source>
</evidence>
<keyword evidence="14" id="KW-1185">Reference proteome</keyword>
<protein>
    <submittedName>
        <fullName evidence="13">Peptidase S8</fullName>
    </submittedName>
</protein>
<evidence type="ECO:0000256" key="5">
    <source>
        <dbReference type="ARBA" id="ARBA00022670"/>
    </source>
</evidence>
<proteinExistence type="inferred from homology"/>
<feature type="active site" description="Charge relay system" evidence="9">
    <location>
        <position position="544"/>
    </location>
</feature>
<accession>A0A3M7TUB1</accession>
<evidence type="ECO:0000256" key="2">
    <source>
        <dbReference type="ARBA" id="ARBA00004613"/>
    </source>
</evidence>
<dbReference type="AlphaFoldDB" id="A0A3M7TUB1"/>
<dbReference type="GO" id="GO:0006508">
    <property type="term" value="P:proteolysis"/>
    <property type="evidence" value="ECO:0007669"/>
    <property type="project" value="UniProtKB-KW"/>
</dbReference>
<evidence type="ECO:0000259" key="12">
    <source>
        <dbReference type="Pfam" id="PF00082"/>
    </source>
</evidence>
<dbReference type="InterPro" id="IPR000209">
    <property type="entry name" value="Peptidase_S8/S53_dom"/>
</dbReference>
<dbReference type="PRINTS" id="PR00723">
    <property type="entry name" value="SUBTILISIN"/>
</dbReference>
<dbReference type="InterPro" id="IPR022398">
    <property type="entry name" value="Peptidase_S8_His-AS"/>
</dbReference>
<evidence type="ECO:0000313" key="13">
    <source>
        <dbReference type="EMBL" id="RNA69220.1"/>
    </source>
</evidence>
<evidence type="ECO:0000256" key="4">
    <source>
        <dbReference type="ARBA" id="ARBA00022525"/>
    </source>
</evidence>
<reference evidence="13 14" key="1">
    <citation type="submission" date="2018-10" db="EMBL/GenBank/DDBJ databases">
        <title>Bacillus Keqinensis sp. nov., a moderately halophilic bacterium isolated from a saline-alkaline lake.</title>
        <authorList>
            <person name="Wang H."/>
        </authorList>
    </citation>
    <scope>NUCLEOTIDE SEQUENCE [LARGE SCALE GENOMIC DNA]</scope>
    <source>
        <strain evidence="13 14">KQ-3</strain>
    </source>
</reference>
<dbReference type="OrthoDB" id="9798386at2"/>
<organism evidence="13 14">
    <name type="scientific">Alteribacter keqinensis</name>
    <dbReference type="NCBI Taxonomy" id="2483800"/>
    <lineage>
        <taxon>Bacteria</taxon>
        <taxon>Bacillati</taxon>
        <taxon>Bacillota</taxon>
        <taxon>Bacilli</taxon>
        <taxon>Bacillales</taxon>
        <taxon>Bacillaceae</taxon>
        <taxon>Alteribacter</taxon>
    </lineage>
</organism>
<feature type="domain" description="Peptidase S8/S53" evidence="12">
    <location>
        <begin position="351"/>
        <end position="592"/>
    </location>
</feature>
<comment type="cofactor">
    <cofactor evidence="1">
        <name>Ca(2+)</name>
        <dbReference type="ChEBI" id="CHEBI:29108"/>
    </cofactor>
</comment>